<keyword evidence="12 33" id="KW-0521">NADP</keyword>
<comment type="catalytic activity">
    <reaction evidence="23">
        <text>sulcatone + NADPH + O2 + H(+) = 4-methylpent-3-en-1-yl acetate + NADP(+) + H2O</text>
        <dbReference type="Rhea" id="RHEA:54864"/>
        <dbReference type="ChEBI" id="CHEBI:15377"/>
        <dbReference type="ChEBI" id="CHEBI:15378"/>
        <dbReference type="ChEBI" id="CHEBI:15379"/>
        <dbReference type="ChEBI" id="CHEBI:16310"/>
        <dbReference type="ChEBI" id="CHEBI:57783"/>
        <dbReference type="ChEBI" id="CHEBI:58349"/>
        <dbReference type="ChEBI" id="CHEBI:138373"/>
    </reaction>
    <physiologicalReaction direction="left-to-right" evidence="23">
        <dbReference type="Rhea" id="RHEA:54865"/>
    </physiologicalReaction>
</comment>
<evidence type="ECO:0000256" key="25">
    <source>
        <dbReference type="ARBA" id="ARBA00047977"/>
    </source>
</evidence>
<comment type="catalytic activity">
    <reaction evidence="20">
        <text>hypotaurine + NADH + O2 + H(+) = taurine + NAD(+) + H2O</text>
        <dbReference type="Rhea" id="RHEA:74111"/>
        <dbReference type="ChEBI" id="CHEBI:15377"/>
        <dbReference type="ChEBI" id="CHEBI:15378"/>
        <dbReference type="ChEBI" id="CHEBI:15379"/>
        <dbReference type="ChEBI" id="CHEBI:57540"/>
        <dbReference type="ChEBI" id="CHEBI:57853"/>
        <dbReference type="ChEBI" id="CHEBI:57945"/>
        <dbReference type="ChEBI" id="CHEBI:507393"/>
        <dbReference type="EC" id="1.14.13.8"/>
    </reaction>
    <physiologicalReaction direction="left-to-right" evidence="20">
        <dbReference type="Rhea" id="RHEA:74112"/>
    </physiologicalReaction>
</comment>
<evidence type="ECO:0000256" key="3">
    <source>
        <dbReference type="ARBA" id="ARBA00004524"/>
    </source>
</evidence>
<comment type="subcellular location">
    <subcellularLocation>
        <location evidence="2">Endoplasmic reticulum membrane</location>
        <topology evidence="2">Single-pass membrane protein</topology>
    </subcellularLocation>
    <subcellularLocation>
        <location evidence="3">Microsome membrane</location>
    </subcellularLocation>
</comment>
<evidence type="ECO:0000256" key="17">
    <source>
        <dbReference type="ARBA" id="ARBA00023136"/>
    </source>
</evidence>
<evidence type="ECO:0000256" key="24">
    <source>
        <dbReference type="ARBA" id="ARBA00047864"/>
    </source>
</evidence>
<evidence type="ECO:0000313" key="38">
    <source>
        <dbReference type="Proteomes" id="UP000014760"/>
    </source>
</evidence>
<dbReference type="GO" id="GO:0005789">
    <property type="term" value="C:endoplasmic reticulum membrane"/>
    <property type="evidence" value="ECO:0007669"/>
    <property type="project" value="UniProtKB-SubCell"/>
</dbReference>
<evidence type="ECO:0000256" key="31">
    <source>
        <dbReference type="ARBA" id="ARBA00049443"/>
    </source>
</evidence>
<evidence type="ECO:0000256" key="29">
    <source>
        <dbReference type="ARBA" id="ARBA00048989"/>
    </source>
</evidence>
<reference evidence="36 38" key="2">
    <citation type="journal article" date="2013" name="Nature">
        <title>Insights into bilaterian evolution from three spiralian genomes.</title>
        <authorList>
            <person name="Simakov O."/>
            <person name="Marletaz F."/>
            <person name="Cho S.J."/>
            <person name="Edsinger-Gonzales E."/>
            <person name="Havlak P."/>
            <person name="Hellsten U."/>
            <person name="Kuo D.H."/>
            <person name="Larsson T."/>
            <person name="Lv J."/>
            <person name="Arendt D."/>
            <person name="Savage R."/>
            <person name="Osoegawa K."/>
            <person name="de Jong P."/>
            <person name="Grimwood J."/>
            <person name="Chapman J.A."/>
            <person name="Shapiro H."/>
            <person name="Aerts A."/>
            <person name="Otillar R.P."/>
            <person name="Terry A.Y."/>
            <person name="Boore J.L."/>
            <person name="Grigoriev I.V."/>
            <person name="Lindberg D.R."/>
            <person name="Seaver E.C."/>
            <person name="Weisblat D.A."/>
            <person name="Putnam N.H."/>
            <person name="Rokhsar D.S."/>
        </authorList>
    </citation>
    <scope>NUCLEOTIDE SEQUENCE</scope>
    <source>
        <strain evidence="36 38">I ESC-2004</strain>
    </source>
</reference>
<dbReference type="GO" id="GO:0006629">
    <property type="term" value="P:lipid metabolic process"/>
    <property type="evidence" value="ECO:0007669"/>
    <property type="project" value="UniProtKB-KW"/>
</dbReference>
<dbReference type="STRING" id="283909.R7TXA6"/>
<dbReference type="InterPro" id="IPR002257">
    <property type="entry name" value="Flavin_mOase_5"/>
</dbReference>
<keyword evidence="6" id="KW-0597">Phosphoprotein</keyword>
<dbReference type="AlphaFoldDB" id="R7TXA6"/>
<proteinExistence type="inferred from homology"/>
<dbReference type="GO" id="GO:0050661">
    <property type="term" value="F:NADP binding"/>
    <property type="evidence" value="ECO:0007669"/>
    <property type="project" value="InterPro"/>
</dbReference>
<keyword evidence="38" id="KW-1185">Reference proteome</keyword>
<dbReference type="Pfam" id="PF00743">
    <property type="entry name" value="FMO-like"/>
    <property type="match status" value="1"/>
</dbReference>
<evidence type="ECO:0000256" key="11">
    <source>
        <dbReference type="ARBA" id="ARBA00022848"/>
    </source>
</evidence>
<comment type="catalytic activity">
    <reaction evidence="26">
        <text>hypotaurine + NADPH + O2 + H(+) = taurine + NADP(+) + H2O</text>
        <dbReference type="Rhea" id="RHEA:69819"/>
        <dbReference type="ChEBI" id="CHEBI:15377"/>
        <dbReference type="ChEBI" id="CHEBI:15378"/>
        <dbReference type="ChEBI" id="CHEBI:15379"/>
        <dbReference type="ChEBI" id="CHEBI:57783"/>
        <dbReference type="ChEBI" id="CHEBI:57853"/>
        <dbReference type="ChEBI" id="CHEBI:58349"/>
        <dbReference type="ChEBI" id="CHEBI:507393"/>
        <dbReference type="EC" id="1.14.13.8"/>
    </reaction>
    <physiologicalReaction direction="left-to-right" evidence="26">
        <dbReference type="Rhea" id="RHEA:69820"/>
    </physiologicalReaction>
</comment>
<dbReference type="OrthoDB" id="66881at2759"/>
<dbReference type="InterPro" id="IPR036188">
    <property type="entry name" value="FAD/NAD-bd_sf"/>
</dbReference>
<evidence type="ECO:0000256" key="15">
    <source>
        <dbReference type="ARBA" id="ARBA00023033"/>
    </source>
</evidence>
<comment type="function">
    <text evidence="19">Broad spectrum monooxygenase that catalyzes the oxygenation of a wide variety of nitrogen- and sulfur-containing compounds including xenobiotics. Catalyzes the S-oxygenation of hypotaurine to produce taurine, an organic osmolyte involved in cell volume regulation as well as a variety of cytoprotective and developmental processes. In vitro, catalyzes the N-oxygenation of trimethylamine (TMA) to produce trimethylamine N-oxide (TMAO) and could therefore participate to the detoxification of this compound that is generated by the action of gut microbiota from dietary precursors such as choline, choline containing compounds, betaine or L-carnitine.</text>
</comment>
<evidence type="ECO:0000256" key="35">
    <source>
        <dbReference type="SAM" id="Phobius"/>
    </source>
</evidence>
<comment type="catalytic activity">
    <reaction evidence="21">
        <text>hexan-3-one + NADPH + O2 + H(+) = propyl propanoate + NADP(+) + H2O</text>
        <dbReference type="Rhea" id="RHEA:54848"/>
        <dbReference type="ChEBI" id="CHEBI:15377"/>
        <dbReference type="ChEBI" id="CHEBI:15378"/>
        <dbReference type="ChEBI" id="CHEBI:15379"/>
        <dbReference type="ChEBI" id="CHEBI:57783"/>
        <dbReference type="ChEBI" id="CHEBI:58349"/>
        <dbReference type="ChEBI" id="CHEBI:89828"/>
        <dbReference type="ChEBI" id="CHEBI:89891"/>
    </reaction>
    <physiologicalReaction direction="left-to-right" evidence="21">
        <dbReference type="Rhea" id="RHEA:54849"/>
    </physiologicalReaction>
</comment>
<dbReference type="GO" id="GO:0016174">
    <property type="term" value="F:NAD(P)H oxidase H2O2-forming activity"/>
    <property type="evidence" value="ECO:0007669"/>
    <property type="project" value="UniProtKB-EC"/>
</dbReference>
<evidence type="ECO:0000256" key="19">
    <source>
        <dbReference type="ARBA" id="ARBA00045957"/>
    </source>
</evidence>
<dbReference type="InterPro" id="IPR000960">
    <property type="entry name" value="Flavin_mOase"/>
</dbReference>
<evidence type="ECO:0000256" key="10">
    <source>
        <dbReference type="ARBA" id="ARBA00022827"/>
    </source>
</evidence>
<dbReference type="PRINTS" id="PR01125">
    <property type="entry name" value="FMOXYGENASE5"/>
</dbReference>
<evidence type="ECO:0000256" key="23">
    <source>
        <dbReference type="ARBA" id="ARBA00047855"/>
    </source>
</evidence>
<evidence type="ECO:0000256" key="26">
    <source>
        <dbReference type="ARBA" id="ARBA00048041"/>
    </source>
</evidence>
<dbReference type="Gene3D" id="3.50.50.60">
    <property type="entry name" value="FAD/NAD(P)-binding domain"/>
    <property type="match status" value="1"/>
</dbReference>
<evidence type="ECO:0000256" key="7">
    <source>
        <dbReference type="ARBA" id="ARBA00022630"/>
    </source>
</evidence>
<accession>R7TXA6</accession>
<dbReference type="FunFam" id="3.50.50.60:FF:000159">
    <property type="entry name" value="Dimethylaniline monooxygenase [N-oxide-forming]"/>
    <property type="match status" value="1"/>
</dbReference>
<dbReference type="EMBL" id="AMQN01010522">
    <property type="status" value="NOT_ANNOTATED_CDS"/>
    <property type="molecule type" value="Genomic_DNA"/>
</dbReference>
<gene>
    <name evidence="36" type="ORF">CAPTEDRAFT_167098</name>
</gene>
<evidence type="ECO:0000256" key="32">
    <source>
        <dbReference type="ARBA" id="ARBA00049475"/>
    </source>
</evidence>
<evidence type="ECO:0000256" key="12">
    <source>
        <dbReference type="ARBA" id="ARBA00022857"/>
    </source>
</evidence>
<dbReference type="Proteomes" id="UP000014760">
    <property type="component" value="Unassembled WGS sequence"/>
</dbReference>
<comment type="catalytic activity">
    <reaction evidence="27">
        <text>trimethylamine + NADPH + O2 = trimethylamine N-oxide + NADP(+) + H2O</text>
        <dbReference type="Rhea" id="RHEA:31979"/>
        <dbReference type="ChEBI" id="CHEBI:15377"/>
        <dbReference type="ChEBI" id="CHEBI:15379"/>
        <dbReference type="ChEBI" id="CHEBI:15724"/>
        <dbReference type="ChEBI" id="CHEBI:57783"/>
        <dbReference type="ChEBI" id="CHEBI:58349"/>
        <dbReference type="ChEBI" id="CHEBI:58389"/>
        <dbReference type="EC" id="1.14.13.148"/>
    </reaction>
    <physiologicalReaction direction="left-to-right" evidence="27">
        <dbReference type="Rhea" id="RHEA:31980"/>
    </physiologicalReaction>
</comment>
<comment type="catalytic activity">
    <reaction evidence="29">
        <text>(2E)-geranial + NADPH + O2 + H(+) = (1E)-2,6-dimethylhepta-1,5-dien-1-yl formate + NADP(+) + H2O</text>
        <dbReference type="Rhea" id="RHEA:54860"/>
        <dbReference type="ChEBI" id="CHEBI:15377"/>
        <dbReference type="ChEBI" id="CHEBI:15378"/>
        <dbReference type="ChEBI" id="CHEBI:15379"/>
        <dbReference type="ChEBI" id="CHEBI:16980"/>
        <dbReference type="ChEBI" id="CHEBI:57783"/>
        <dbReference type="ChEBI" id="CHEBI:58349"/>
        <dbReference type="ChEBI" id="CHEBI:138375"/>
    </reaction>
    <physiologicalReaction direction="left-to-right" evidence="29">
        <dbReference type="Rhea" id="RHEA:54861"/>
    </physiologicalReaction>
</comment>
<keyword evidence="8 35" id="KW-0812">Transmembrane</keyword>
<protein>
    <recommendedName>
        <fullName evidence="34">Flavin-containing monooxygenase</fullName>
        <ecNumber evidence="34">1.-.-.-</ecNumber>
    </recommendedName>
</protein>
<comment type="catalytic activity">
    <reaction evidence="22">
        <text>heptan-2-one + NADPH + O2 + H(+) = pentyl acetate + NADP(+) + H2O</text>
        <dbReference type="Rhea" id="RHEA:54836"/>
        <dbReference type="ChEBI" id="CHEBI:5672"/>
        <dbReference type="ChEBI" id="CHEBI:15377"/>
        <dbReference type="ChEBI" id="CHEBI:15378"/>
        <dbReference type="ChEBI" id="CHEBI:15379"/>
        <dbReference type="ChEBI" id="CHEBI:57783"/>
        <dbReference type="ChEBI" id="CHEBI:58349"/>
        <dbReference type="ChEBI" id="CHEBI:87362"/>
    </reaction>
    <physiologicalReaction direction="left-to-right" evidence="22">
        <dbReference type="Rhea" id="RHEA:54837"/>
    </physiologicalReaction>
</comment>
<keyword evidence="9 33" id="KW-0256">Endoplasmic reticulum</keyword>
<comment type="similarity">
    <text evidence="4 33 34">Belongs to the FMO family.</text>
</comment>
<dbReference type="SUPFAM" id="SSF51905">
    <property type="entry name" value="FAD/NAD(P)-binding domain"/>
    <property type="match status" value="2"/>
</dbReference>
<dbReference type="PANTHER" id="PTHR23023">
    <property type="entry name" value="DIMETHYLANILINE MONOOXYGENASE"/>
    <property type="match status" value="1"/>
</dbReference>
<keyword evidence="13 35" id="KW-1133">Transmembrane helix</keyword>
<evidence type="ECO:0000256" key="33">
    <source>
        <dbReference type="PIRNR" id="PIRNR000332"/>
    </source>
</evidence>
<dbReference type="PRINTS" id="PR00370">
    <property type="entry name" value="FMOXYGENASE"/>
</dbReference>
<feature type="transmembrane region" description="Helical" evidence="35">
    <location>
        <begin position="513"/>
        <end position="533"/>
    </location>
</feature>
<reference evidence="37" key="3">
    <citation type="submission" date="2015-06" db="UniProtKB">
        <authorList>
            <consortium name="EnsemblMetazoa"/>
        </authorList>
    </citation>
    <scope>IDENTIFICATION</scope>
</reference>
<evidence type="ECO:0000256" key="16">
    <source>
        <dbReference type="ARBA" id="ARBA00023098"/>
    </source>
</evidence>
<evidence type="ECO:0000256" key="5">
    <source>
        <dbReference type="ARBA" id="ARBA00022481"/>
    </source>
</evidence>
<evidence type="ECO:0000256" key="22">
    <source>
        <dbReference type="ARBA" id="ARBA00047574"/>
    </source>
</evidence>
<evidence type="ECO:0000313" key="36">
    <source>
        <dbReference type="EMBL" id="ELT98324.1"/>
    </source>
</evidence>
<evidence type="ECO:0000256" key="18">
    <source>
        <dbReference type="ARBA" id="ARBA00045722"/>
    </source>
</evidence>
<keyword evidence="5" id="KW-0488">Methylation</keyword>
<evidence type="ECO:0000256" key="34">
    <source>
        <dbReference type="RuleBase" id="RU361177"/>
    </source>
</evidence>
<keyword evidence="17 33" id="KW-0472">Membrane</keyword>
<evidence type="ECO:0000256" key="6">
    <source>
        <dbReference type="ARBA" id="ARBA00022553"/>
    </source>
</evidence>
<dbReference type="EnsemblMetazoa" id="CapteT167098">
    <property type="protein sequence ID" value="CapteP167098"/>
    <property type="gene ID" value="CapteG167098"/>
</dbReference>
<evidence type="ECO:0000256" key="9">
    <source>
        <dbReference type="ARBA" id="ARBA00022824"/>
    </source>
</evidence>
<evidence type="ECO:0000256" key="27">
    <source>
        <dbReference type="ARBA" id="ARBA00048088"/>
    </source>
</evidence>
<comment type="catalytic activity">
    <reaction evidence="30">
        <text>heptan-4-one + NADPH + O2 + H(+) = propyl butanoate + NADP(+) + H2O</text>
        <dbReference type="Rhea" id="RHEA:54852"/>
        <dbReference type="ChEBI" id="CHEBI:15377"/>
        <dbReference type="ChEBI" id="CHEBI:15378"/>
        <dbReference type="ChEBI" id="CHEBI:15379"/>
        <dbReference type="ChEBI" id="CHEBI:57783"/>
        <dbReference type="ChEBI" id="CHEBI:58349"/>
        <dbReference type="ChEBI" id="CHEBI:89484"/>
        <dbReference type="ChEBI" id="CHEBI:89719"/>
    </reaction>
    <physiologicalReaction direction="left-to-right" evidence="30">
        <dbReference type="Rhea" id="RHEA:54853"/>
    </physiologicalReaction>
</comment>
<keyword evidence="14 33" id="KW-0560">Oxidoreductase</keyword>
<evidence type="ECO:0000313" key="37">
    <source>
        <dbReference type="EnsemblMetazoa" id="CapteP167098"/>
    </source>
</evidence>
<sequence>MPRVNAVAVIGAGASGLASIKSCLEEGLNPVCFEREDDIGGLWNYTEDPRPGKGSVYKSCIINTSKEMMAFSDFPVPTDFPPFMPHGFVLEYFRLYARHFDLLKHIRFGCSIEAVNRADDYEETGRYVLTIRRTEDDQSAGVEELTVDGVMVCSGHHVYPHIPELSGASAFKGMKLHSHDYKIPGPFEDMNVLVVGAGNSAVDIAVDLSRTTKKVFLSTRRGAWVISRMGPLGIPADALCNSRAFFSLPLSVLQTLVKLMANFRFSHRNYGLQPTHAPLQAHPTINDELPHRIMTGAVQVRDDVAAFGAHDVTFKDGGHEEIDAVIFATGYDYKFKFLDDDILSMDNNKPGTGLYRFMMPAHLRHPTLSVIGLVQAIGSVIPISEMQARWHARLLTGGASLPEKAEMDSDIEEKSSRMKEQYVDSQRHTLQTFWIEYMDTIAEEIGVRPNLGRLALSDPWLSLRCFLGACVPSQYRLEGPGRWSGARDAILRSLSNNAKATQSRVLHDEPQGLQLSALLWLLIAVFLAVLFVWR</sequence>
<comment type="cofactor">
    <cofactor evidence="1 33 34">
        <name>FAD</name>
        <dbReference type="ChEBI" id="CHEBI:57692"/>
    </cofactor>
</comment>
<comment type="catalytic activity">
    <reaction evidence="31">
        <text>N,N-dimethylaniline + NADPH + O2 + H(+) = N,N-dimethylaniline N-oxide + NADP(+) + H2O</text>
        <dbReference type="Rhea" id="RHEA:24468"/>
        <dbReference type="ChEBI" id="CHEBI:15377"/>
        <dbReference type="ChEBI" id="CHEBI:15378"/>
        <dbReference type="ChEBI" id="CHEBI:15379"/>
        <dbReference type="ChEBI" id="CHEBI:16269"/>
        <dbReference type="ChEBI" id="CHEBI:17735"/>
        <dbReference type="ChEBI" id="CHEBI:57783"/>
        <dbReference type="ChEBI" id="CHEBI:58349"/>
        <dbReference type="EC" id="1.14.13.8"/>
    </reaction>
    <physiologicalReaction direction="left-to-right" evidence="31">
        <dbReference type="Rhea" id="RHEA:24469"/>
    </physiologicalReaction>
</comment>
<dbReference type="EC" id="1.-.-.-" evidence="34"/>
<comment type="catalytic activity">
    <reaction evidence="28">
        <text>octan-3-one + NADPH + O2 + H(+) = ethyl hexanoate + NADP(+) + H2O</text>
        <dbReference type="Rhea" id="RHEA:54856"/>
        <dbReference type="ChEBI" id="CHEBI:15377"/>
        <dbReference type="ChEBI" id="CHEBI:15378"/>
        <dbReference type="ChEBI" id="CHEBI:15379"/>
        <dbReference type="ChEBI" id="CHEBI:57783"/>
        <dbReference type="ChEBI" id="CHEBI:58349"/>
        <dbReference type="ChEBI" id="CHEBI:80946"/>
        <dbReference type="ChEBI" id="CHEBI:86055"/>
    </reaction>
    <physiologicalReaction direction="left-to-right" evidence="28">
        <dbReference type="Rhea" id="RHEA:54857"/>
    </physiologicalReaction>
</comment>
<dbReference type="InterPro" id="IPR050346">
    <property type="entry name" value="FMO-like"/>
</dbReference>
<evidence type="ECO:0000256" key="28">
    <source>
        <dbReference type="ARBA" id="ARBA00048459"/>
    </source>
</evidence>
<dbReference type="GO" id="GO:0004499">
    <property type="term" value="F:N,N-dimethylaniline monooxygenase activity"/>
    <property type="evidence" value="ECO:0007669"/>
    <property type="project" value="UniProtKB-UniRule"/>
</dbReference>
<evidence type="ECO:0000256" key="8">
    <source>
        <dbReference type="ARBA" id="ARBA00022692"/>
    </source>
</evidence>
<comment type="catalytic activity">
    <reaction evidence="25">
        <text>hexan-3-one + NADPH + O2 + H(+) = ethyl butanoate + NADP(+) + H2O</text>
        <dbReference type="Rhea" id="RHEA:54844"/>
        <dbReference type="ChEBI" id="CHEBI:15377"/>
        <dbReference type="ChEBI" id="CHEBI:15378"/>
        <dbReference type="ChEBI" id="CHEBI:15379"/>
        <dbReference type="ChEBI" id="CHEBI:57783"/>
        <dbReference type="ChEBI" id="CHEBI:58349"/>
        <dbReference type="ChEBI" id="CHEBI:88764"/>
        <dbReference type="ChEBI" id="CHEBI:89891"/>
    </reaction>
    <physiologicalReaction direction="left-to-right" evidence="25">
        <dbReference type="Rhea" id="RHEA:54845"/>
    </physiologicalReaction>
</comment>
<evidence type="ECO:0000256" key="2">
    <source>
        <dbReference type="ARBA" id="ARBA00004389"/>
    </source>
</evidence>
<evidence type="ECO:0000256" key="21">
    <source>
        <dbReference type="ARBA" id="ARBA00047426"/>
    </source>
</evidence>
<evidence type="ECO:0000256" key="20">
    <source>
        <dbReference type="ARBA" id="ARBA00047338"/>
    </source>
</evidence>
<keyword evidence="7 33" id="KW-0285">Flavoprotein</keyword>
<comment type="function">
    <text evidence="18">Acts as a Baeyer-Villiger monooxygenase on a broad range of substrates. Catalyzes the insertion of an oxygen atom into a carbon-carbon bond adjacent to a carbonyl, which converts ketones to esters. Active on diverse carbonyl compounds, whereas soft nucleophiles are mostly non- or poorly reactive. In contrast with other forms of FMO it is non- or poorly active on 'classical' substrates such as drugs, pesticides, and dietary components containing soft nucleophilic heteroatoms. Able to oxidize drug molecules bearing a carbonyl group on an aliphatic chain, such as nabumetone and pentoxifylline. Also, in the absence of substrates, shows slow but yet significant NADPH oxidase activity. Acts as a positive modulator of cholesterol biosynthesis as well as glucose homeostasis, promoting metabolic aging via pleiotropic effects.</text>
</comment>
<comment type="catalytic activity">
    <reaction evidence="32">
        <text>octan-3-one + NADPH + O2 + H(+) = pentyl propanoate + NADP(+) + H2O</text>
        <dbReference type="Rhea" id="RHEA:54840"/>
        <dbReference type="ChEBI" id="CHEBI:15377"/>
        <dbReference type="ChEBI" id="CHEBI:15378"/>
        <dbReference type="ChEBI" id="CHEBI:15379"/>
        <dbReference type="ChEBI" id="CHEBI:57783"/>
        <dbReference type="ChEBI" id="CHEBI:58349"/>
        <dbReference type="ChEBI" id="CHEBI:80946"/>
        <dbReference type="ChEBI" id="CHEBI:87373"/>
    </reaction>
    <physiologicalReaction direction="left-to-right" evidence="32">
        <dbReference type="Rhea" id="RHEA:54841"/>
    </physiologicalReaction>
</comment>
<comment type="catalytic activity">
    <reaction evidence="24">
        <text>NADPH + O2 + H(+) = H2O2 + NADP(+)</text>
        <dbReference type="Rhea" id="RHEA:11260"/>
        <dbReference type="ChEBI" id="CHEBI:15378"/>
        <dbReference type="ChEBI" id="CHEBI:15379"/>
        <dbReference type="ChEBI" id="CHEBI:16240"/>
        <dbReference type="ChEBI" id="CHEBI:57783"/>
        <dbReference type="ChEBI" id="CHEBI:58349"/>
        <dbReference type="EC" id="1.6.3.1"/>
    </reaction>
    <physiologicalReaction direction="left-to-right" evidence="24">
        <dbReference type="Rhea" id="RHEA:11261"/>
    </physiologicalReaction>
</comment>
<dbReference type="GO" id="GO:0050660">
    <property type="term" value="F:flavin adenine dinucleotide binding"/>
    <property type="evidence" value="ECO:0007669"/>
    <property type="project" value="InterPro"/>
</dbReference>
<keyword evidence="16" id="KW-0443">Lipid metabolism</keyword>
<reference evidence="38" key="1">
    <citation type="submission" date="2012-12" db="EMBL/GenBank/DDBJ databases">
        <authorList>
            <person name="Hellsten U."/>
            <person name="Grimwood J."/>
            <person name="Chapman J.A."/>
            <person name="Shapiro H."/>
            <person name="Aerts A."/>
            <person name="Otillar R.P."/>
            <person name="Terry A.Y."/>
            <person name="Boore J.L."/>
            <person name="Simakov O."/>
            <person name="Marletaz F."/>
            <person name="Cho S.-J."/>
            <person name="Edsinger-Gonzales E."/>
            <person name="Havlak P."/>
            <person name="Kuo D.-H."/>
            <person name="Larsson T."/>
            <person name="Lv J."/>
            <person name="Arendt D."/>
            <person name="Savage R."/>
            <person name="Osoegawa K."/>
            <person name="de Jong P."/>
            <person name="Lindberg D.R."/>
            <person name="Seaver E.C."/>
            <person name="Weisblat D.A."/>
            <person name="Putnam N.H."/>
            <person name="Grigoriev I.V."/>
            <person name="Rokhsar D.S."/>
        </authorList>
    </citation>
    <scope>NUCLEOTIDE SEQUENCE</scope>
    <source>
        <strain evidence="38">I ESC-2004</strain>
    </source>
</reference>
<organism evidence="36">
    <name type="scientific">Capitella teleta</name>
    <name type="common">Polychaete worm</name>
    <dbReference type="NCBI Taxonomy" id="283909"/>
    <lineage>
        <taxon>Eukaryota</taxon>
        <taxon>Metazoa</taxon>
        <taxon>Spiralia</taxon>
        <taxon>Lophotrochozoa</taxon>
        <taxon>Annelida</taxon>
        <taxon>Polychaeta</taxon>
        <taxon>Sedentaria</taxon>
        <taxon>Scolecida</taxon>
        <taxon>Capitellidae</taxon>
        <taxon>Capitella</taxon>
    </lineage>
</organism>
<dbReference type="OMA" id="ELPFRIM"/>
<dbReference type="HOGENOM" id="CLU_006909_8_2_1"/>
<dbReference type="EMBL" id="KB308048">
    <property type="protein sequence ID" value="ELT98324.1"/>
    <property type="molecule type" value="Genomic_DNA"/>
</dbReference>
<dbReference type="InterPro" id="IPR020946">
    <property type="entry name" value="Flavin_mOase-like"/>
</dbReference>
<dbReference type="PIRSF" id="PIRSF000332">
    <property type="entry name" value="FMO"/>
    <property type="match status" value="1"/>
</dbReference>
<dbReference type="GO" id="GO:0034899">
    <property type="term" value="F:trimethylamine monooxygenase activity"/>
    <property type="evidence" value="ECO:0007669"/>
    <property type="project" value="UniProtKB-EC"/>
</dbReference>
<keyword evidence="10 33" id="KW-0274">FAD</keyword>
<evidence type="ECO:0000256" key="14">
    <source>
        <dbReference type="ARBA" id="ARBA00023002"/>
    </source>
</evidence>
<keyword evidence="11" id="KW-0492">Microsome</keyword>
<evidence type="ECO:0000256" key="30">
    <source>
        <dbReference type="ARBA" id="ARBA00048990"/>
    </source>
</evidence>
<name>R7TXA6_CAPTE</name>
<keyword evidence="15 33" id="KW-0503">Monooxygenase</keyword>
<evidence type="ECO:0000256" key="13">
    <source>
        <dbReference type="ARBA" id="ARBA00022989"/>
    </source>
</evidence>
<evidence type="ECO:0000256" key="4">
    <source>
        <dbReference type="ARBA" id="ARBA00009183"/>
    </source>
</evidence>
<evidence type="ECO:0000256" key="1">
    <source>
        <dbReference type="ARBA" id="ARBA00001974"/>
    </source>
</evidence>